<dbReference type="InterPro" id="IPR036921">
    <property type="entry name" value="PurM-like_N_sf"/>
</dbReference>
<evidence type="ECO:0000313" key="10">
    <source>
        <dbReference type="Proteomes" id="UP000190286"/>
    </source>
</evidence>
<dbReference type="Pfam" id="PF18072">
    <property type="entry name" value="FGAR-AT_linker"/>
    <property type="match status" value="1"/>
</dbReference>
<evidence type="ECO:0000259" key="8">
    <source>
        <dbReference type="Pfam" id="PF18072"/>
    </source>
</evidence>
<dbReference type="CDD" id="cd02204">
    <property type="entry name" value="PurL_repeat2"/>
    <property type="match status" value="1"/>
</dbReference>
<evidence type="ECO:0000313" key="9">
    <source>
        <dbReference type="EMBL" id="SKA82708.1"/>
    </source>
</evidence>
<dbReference type="PROSITE" id="PS51273">
    <property type="entry name" value="GATASE_TYPE_1"/>
    <property type="match status" value="1"/>
</dbReference>
<feature type="domain" description="Phosphoribosylformylglycinamidine synthase linker" evidence="8">
    <location>
        <begin position="175"/>
        <end position="223"/>
    </location>
</feature>
<keyword evidence="3" id="KW-0547">Nucleotide-binding</keyword>
<evidence type="ECO:0000256" key="1">
    <source>
        <dbReference type="ARBA" id="ARBA00022598"/>
    </source>
</evidence>
<dbReference type="GO" id="GO:0005737">
    <property type="term" value="C:cytoplasm"/>
    <property type="evidence" value="ECO:0007669"/>
    <property type="project" value="TreeGrafter"/>
</dbReference>
<sequence>MVYRIYVEKKPGFDGEAQGLLHELVDLVGIQNLTGLRLLNRYDVEGIDAVLFQQAVPTVFSEPPVDVTYDKLPDAKTVFAVEYLPGQFDQRADSASECIQLLSQGERPAVRSARVYLLDGDLTDADLAAIKKYVINPVEAREASLDERSTLKMEFAIPTEVETLTGFTALDDDALEAFRNEKGLAMDHADIVFCQNYFKSEHRDPTITEIRLIDTYWSDHCRHTTFGTILDDVKIDDELVQAAFDRYMALRAETGRDRKNRTLMDCATIGAKALKQRGILKNLDESEEINACTVKIKCDVDGEQQDWLFLFKNETHNHPTEIEPFGGAATCIGGAIRDPLSGRSYVYQAMRVTGAADPLKPVSETMPGKLPQRKLVTTAAAGYSSYGNQIGLATGQVAELYHPGYAAKRMEIGAVVGATPASHVRREEPAPGDVVILLGGRTGRDGVGGATGSSKAHKLTSLETCGAEVQKGNAPIERKLQRLFRREDACRLIKRCNDFGAGGVSVAIGELADGLHIDLNKVTRKYEGLDGTELAISESQERMAVAVAAEDAETFMKYAAEENLEATIVATVTEEKRMREVWNGKTIVDLSREFLNSNGAERHADAHILPGHVWQPQFAGATFEQKLESMVSDLNVCSQKGLGERFDSTIGAATVLMPYGGKYQLTPTMAMAAKLPVDGETTTCSGMAWGFNPYLTEADPYRGAYMAVVESVTKLVCAGFHHEDMYLTFQEYFEHMNDKPERWGKPLAALLGALDAQMGLGIASIGGKDSMSGSFEGLDVPPTLVSFATAIGNTRDVQSPEFKKANSSVVILRPNYKNGLPEIGSLISIYKTVEQMIDEGKVLAAATPGYGGVAEALFKMCVGNHVGLQLSNDIDLNDLFKPAYGAVILELLDASAGEFLGFTTVDYTLEAEGKAIDLARLQELWEQKLEPVFPYRKAGEFVPALEHDCPANKRVAPSVRLATPRVVIPVFPGTNCEYDTARAFRRAGGDPHVLVLKNLTPANVAESCEALVKELDEAQILMLPGGFSGGDEPDGSAKFIAAFFRNPSVADAVNRLLNQRDGLALGICNGFQALIKLGLVPYGEIRPITESDPTLTFNTIHRHQSMLVRTRVASNKSPWLSKCDINDEHLIAISHGEGRFVCNEQLLNQLIDNGQIATQYVDLLCRPTMDMRYNPNGSVLAIEGITSPDGRVFGKMGHSERSGEQLYKNVTGDKYQPIFEGGVNYFKL</sequence>
<proteinExistence type="predicted"/>
<dbReference type="NCBIfam" id="TIGR01857">
    <property type="entry name" value="FGAM-synthase"/>
    <property type="match status" value="1"/>
</dbReference>
<dbReference type="GO" id="GO:0046872">
    <property type="term" value="F:metal ion binding"/>
    <property type="evidence" value="ECO:0007669"/>
    <property type="project" value="UniProtKB-KW"/>
</dbReference>
<dbReference type="InterPro" id="IPR036676">
    <property type="entry name" value="PurM-like_C_sf"/>
</dbReference>
<dbReference type="InterPro" id="IPR029062">
    <property type="entry name" value="Class_I_gatase-like"/>
</dbReference>
<dbReference type="PANTHER" id="PTHR10099:SF1">
    <property type="entry name" value="PHOSPHORIBOSYLFORMYLGLYCINAMIDINE SYNTHASE"/>
    <property type="match status" value="1"/>
</dbReference>
<dbReference type="SUPFAM" id="SSF56042">
    <property type="entry name" value="PurM C-terminal domain-like"/>
    <property type="match status" value="2"/>
</dbReference>
<dbReference type="GO" id="GO:0006164">
    <property type="term" value="P:purine nucleotide biosynthetic process"/>
    <property type="evidence" value="ECO:0007669"/>
    <property type="project" value="UniProtKB-KW"/>
</dbReference>
<dbReference type="EMBL" id="FUYF01000005">
    <property type="protein sequence ID" value="SKA82708.1"/>
    <property type="molecule type" value="Genomic_DNA"/>
</dbReference>
<organism evidence="9 10">
    <name type="scientific">Gemmiger formicilis</name>
    <dbReference type="NCBI Taxonomy" id="745368"/>
    <lineage>
        <taxon>Bacteria</taxon>
        <taxon>Bacillati</taxon>
        <taxon>Bacillota</taxon>
        <taxon>Clostridia</taxon>
        <taxon>Eubacteriales</taxon>
        <taxon>Gemmiger</taxon>
    </lineage>
</organism>
<dbReference type="STRING" id="745368.SAMN02745178_01198"/>
<dbReference type="InterPro" id="IPR041609">
    <property type="entry name" value="PurL_linker"/>
</dbReference>
<dbReference type="GO" id="GO:0004642">
    <property type="term" value="F:phosphoribosylformylglycinamidine synthase activity"/>
    <property type="evidence" value="ECO:0007669"/>
    <property type="project" value="TreeGrafter"/>
</dbReference>
<evidence type="ECO:0000259" key="7">
    <source>
        <dbReference type="Pfam" id="PF02769"/>
    </source>
</evidence>
<dbReference type="SMART" id="SM01211">
    <property type="entry name" value="GATase_5"/>
    <property type="match status" value="1"/>
</dbReference>
<keyword evidence="2" id="KW-0479">Metal-binding</keyword>
<dbReference type="AlphaFoldDB" id="A0A1T4X0R5"/>
<accession>A0A1T4X0R5</accession>
<dbReference type="SUPFAM" id="SSF55326">
    <property type="entry name" value="PurM N-terminal domain-like"/>
    <property type="match status" value="2"/>
</dbReference>
<name>A0A1T4X0R5_9FIRM</name>
<keyword evidence="6" id="KW-0460">Magnesium</keyword>
<dbReference type="InterPro" id="IPR010918">
    <property type="entry name" value="PurM-like_C_dom"/>
</dbReference>
<dbReference type="Gene3D" id="3.40.50.880">
    <property type="match status" value="1"/>
</dbReference>
<dbReference type="PANTHER" id="PTHR10099">
    <property type="entry name" value="PHOSPHORIBOSYLFORMYLGLYCINAMIDINE SYNTHASE"/>
    <property type="match status" value="1"/>
</dbReference>
<keyword evidence="1" id="KW-0436">Ligase</keyword>
<protein>
    <submittedName>
        <fullName evidence="9">Phosphoribosylformylglycinamidine synthase</fullName>
    </submittedName>
</protein>
<dbReference type="Gene3D" id="3.30.1330.10">
    <property type="entry name" value="PurM-like, N-terminal domain"/>
    <property type="match status" value="2"/>
</dbReference>
<evidence type="ECO:0000256" key="5">
    <source>
        <dbReference type="ARBA" id="ARBA00022840"/>
    </source>
</evidence>
<dbReference type="Gene3D" id="3.90.650.10">
    <property type="entry name" value="PurM-like C-terminal domain"/>
    <property type="match status" value="2"/>
</dbReference>
<reference evidence="9 10" key="1">
    <citation type="submission" date="2017-02" db="EMBL/GenBank/DDBJ databases">
        <authorList>
            <person name="Peterson S.W."/>
        </authorList>
    </citation>
    <scope>NUCLEOTIDE SEQUENCE [LARGE SCALE GENOMIC DNA]</scope>
    <source>
        <strain evidence="9 10">ATCC 27749</strain>
    </source>
</reference>
<dbReference type="SUPFAM" id="SSF52317">
    <property type="entry name" value="Class I glutamine amidotransferase-like"/>
    <property type="match status" value="1"/>
</dbReference>
<dbReference type="Pfam" id="PF13507">
    <property type="entry name" value="GATase_5"/>
    <property type="match status" value="1"/>
</dbReference>
<keyword evidence="4" id="KW-0658">Purine biosynthesis</keyword>
<dbReference type="InterPro" id="IPR010141">
    <property type="entry name" value="FGAM_synthase"/>
</dbReference>
<keyword evidence="10" id="KW-1185">Reference proteome</keyword>
<dbReference type="GO" id="GO:0005524">
    <property type="term" value="F:ATP binding"/>
    <property type="evidence" value="ECO:0007669"/>
    <property type="project" value="UniProtKB-KW"/>
</dbReference>
<keyword evidence="5" id="KW-0067">ATP-binding</keyword>
<evidence type="ECO:0000256" key="4">
    <source>
        <dbReference type="ARBA" id="ARBA00022755"/>
    </source>
</evidence>
<dbReference type="CDD" id="cd02203">
    <property type="entry name" value="PurL_repeat1"/>
    <property type="match status" value="1"/>
</dbReference>
<dbReference type="OrthoDB" id="9804441at2"/>
<feature type="domain" description="PurM-like C-terminal" evidence="7">
    <location>
        <begin position="431"/>
        <end position="582"/>
    </location>
</feature>
<evidence type="ECO:0000256" key="2">
    <source>
        <dbReference type="ARBA" id="ARBA00022723"/>
    </source>
</evidence>
<dbReference type="Proteomes" id="UP000190286">
    <property type="component" value="Unassembled WGS sequence"/>
</dbReference>
<dbReference type="RefSeq" id="WP_078784164.1">
    <property type="nucleotide sequence ID" value="NZ_DAWEPH010000082.1"/>
</dbReference>
<gene>
    <name evidence="9" type="ORF">SAMN02745178_01198</name>
</gene>
<evidence type="ECO:0000256" key="6">
    <source>
        <dbReference type="ARBA" id="ARBA00022842"/>
    </source>
</evidence>
<dbReference type="FunFam" id="3.30.1330.10:FF:000013">
    <property type="entry name" value="Phosphoribosylformylglycinamidine synthase"/>
    <property type="match status" value="1"/>
</dbReference>
<evidence type="ECO:0000256" key="3">
    <source>
        <dbReference type="ARBA" id="ARBA00022741"/>
    </source>
</evidence>
<dbReference type="GeneID" id="93337674"/>
<dbReference type="Pfam" id="PF02769">
    <property type="entry name" value="AIRS_C"/>
    <property type="match status" value="1"/>
</dbReference>
<dbReference type="CDD" id="cd01740">
    <property type="entry name" value="GATase1_FGAR_AT"/>
    <property type="match status" value="1"/>
</dbReference>